<proteinExistence type="predicted"/>
<evidence type="ECO:0000313" key="2">
    <source>
        <dbReference type="Proteomes" id="UP000095282"/>
    </source>
</evidence>
<feature type="chain" id="PRO_5009307006" evidence="1">
    <location>
        <begin position="19"/>
        <end position="186"/>
    </location>
</feature>
<protein>
    <submittedName>
        <fullName evidence="3">C-type lectin domain-containing protein</fullName>
    </submittedName>
</protein>
<dbReference type="STRING" id="1561998.A0A1I7T3Y1"/>
<dbReference type="PANTHER" id="PTHR23124:SF135">
    <property type="entry name" value="C-TYPE LECTIN"/>
    <property type="match status" value="1"/>
</dbReference>
<dbReference type="InterPro" id="IPR016187">
    <property type="entry name" value="CTDL_fold"/>
</dbReference>
<dbReference type="eggNOG" id="ENOG502TFHN">
    <property type="taxonomic scope" value="Eukaryota"/>
</dbReference>
<keyword evidence="2" id="KW-1185">Reference proteome</keyword>
<evidence type="ECO:0000256" key="1">
    <source>
        <dbReference type="SAM" id="SignalP"/>
    </source>
</evidence>
<dbReference type="Proteomes" id="UP000095282">
    <property type="component" value="Unplaced"/>
</dbReference>
<evidence type="ECO:0000313" key="3">
    <source>
        <dbReference type="WBParaSite" id="Csp11.Scaffold495.g2185.t1"/>
    </source>
</evidence>
<name>A0A1I7T3Y1_9PELO</name>
<reference evidence="3" key="1">
    <citation type="submission" date="2016-11" db="UniProtKB">
        <authorList>
            <consortium name="WormBaseParasite"/>
        </authorList>
    </citation>
    <scope>IDENTIFICATION</scope>
</reference>
<dbReference type="PANTHER" id="PTHR23124">
    <property type="entry name" value="C-TYPE LECTIN DOMAIN-CONTAINING PROTEIN-RELATED-RELATED"/>
    <property type="match status" value="1"/>
</dbReference>
<dbReference type="WBParaSite" id="Csp11.Scaffold495.g2185.t1">
    <property type="protein sequence ID" value="Csp11.Scaffold495.g2185.t1"/>
    <property type="gene ID" value="Csp11.Scaffold495.g2185"/>
</dbReference>
<keyword evidence="1" id="KW-0732">Signal</keyword>
<dbReference type="SUPFAM" id="SSF56436">
    <property type="entry name" value="C-type lectin-like"/>
    <property type="match status" value="1"/>
</dbReference>
<dbReference type="AlphaFoldDB" id="A0A1I7T3Y1"/>
<organism evidence="2 3">
    <name type="scientific">Caenorhabditis tropicalis</name>
    <dbReference type="NCBI Taxonomy" id="1561998"/>
    <lineage>
        <taxon>Eukaryota</taxon>
        <taxon>Metazoa</taxon>
        <taxon>Ecdysozoa</taxon>
        <taxon>Nematoda</taxon>
        <taxon>Chromadorea</taxon>
        <taxon>Rhabditida</taxon>
        <taxon>Rhabditina</taxon>
        <taxon>Rhabditomorpha</taxon>
        <taxon>Rhabditoidea</taxon>
        <taxon>Rhabditidae</taxon>
        <taxon>Peloderinae</taxon>
        <taxon>Caenorhabditis</taxon>
    </lineage>
</organism>
<sequence length="186" mass="21250">MIQIILFIVVLSPLLATANHRNGPHPPSNDILYYPDNFEPCQYECPTGYYSTSRNYEGKENVWCIKMKGTTDRYSSNLFGNLDIQCKKERSVLTGFQNHTEYTAVYDQFKSSFSWISTEKPMVIIGARRKDECRRTVNPACSSINGNQWTDGVTTGTDFFQTPGFLERTNRIQTTVRKCVSESGQK</sequence>
<accession>A0A1I7T3Y1</accession>
<feature type="signal peptide" evidence="1">
    <location>
        <begin position="1"/>
        <end position="18"/>
    </location>
</feature>